<dbReference type="RefSeq" id="WP_008505368.1">
    <property type="nucleotide sequence ID" value="NZ_CM001403.1"/>
</dbReference>
<gene>
    <name evidence="1" type="ORF">Mucpa_1416</name>
</gene>
<protein>
    <submittedName>
        <fullName evidence="1">Mobilization protein</fullName>
    </submittedName>
</protein>
<dbReference type="eggNOG" id="ENOG5032EZV">
    <property type="taxonomic scope" value="Bacteria"/>
</dbReference>
<dbReference type="AlphaFoldDB" id="H1YI28"/>
<reference evidence="1" key="1">
    <citation type="submission" date="2011-09" db="EMBL/GenBank/DDBJ databases">
        <title>The permanent draft genome of Mucilaginibacter paludis DSM 18603.</title>
        <authorList>
            <consortium name="US DOE Joint Genome Institute (JGI-PGF)"/>
            <person name="Lucas S."/>
            <person name="Han J."/>
            <person name="Lapidus A."/>
            <person name="Bruce D."/>
            <person name="Goodwin L."/>
            <person name="Pitluck S."/>
            <person name="Peters L."/>
            <person name="Kyrpides N."/>
            <person name="Mavromatis K."/>
            <person name="Ivanova N."/>
            <person name="Mikhailova N."/>
            <person name="Held B."/>
            <person name="Detter J.C."/>
            <person name="Tapia R."/>
            <person name="Han C."/>
            <person name="Land M."/>
            <person name="Hauser L."/>
            <person name="Markowitz V."/>
            <person name="Cheng J.-F."/>
            <person name="Hugenholtz P."/>
            <person name="Woyke T."/>
            <person name="Wu D."/>
            <person name="Tindall B."/>
            <person name="Brambilla E."/>
            <person name="Klenk H.-P."/>
            <person name="Eisen J.A."/>
        </authorList>
    </citation>
    <scope>NUCLEOTIDE SEQUENCE [LARGE SCALE GENOMIC DNA]</scope>
    <source>
        <strain evidence="1">DSM 18603</strain>
    </source>
</reference>
<dbReference type="STRING" id="714943.Mucpa_1416"/>
<dbReference type="OrthoDB" id="950459at2"/>
<dbReference type="Proteomes" id="UP000002774">
    <property type="component" value="Chromosome"/>
</dbReference>
<evidence type="ECO:0000313" key="2">
    <source>
        <dbReference type="Proteomes" id="UP000002774"/>
    </source>
</evidence>
<sequence>MEQEHENRSRIIGLRLTVTEYGEIEKKWKKSNCRKLSDYVRRIIFNRPLVSSYRNRSMDEAMAELMLLRKELNAIGVNFNQAVHRLHTLDHLPQMQFWLTAFERDKSVLFGKMDEVVSQVEKLAAVWLQ</sequence>
<organism evidence="1 2">
    <name type="scientific">Mucilaginibacter paludis DSM 18603</name>
    <dbReference type="NCBI Taxonomy" id="714943"/>
    <lineage>
        <taxon>Bacteria</taxon>
        <taxon>Pseudomonadati</taxon>
        <taxon>Bacteroidota</taxon>
        <taxon>Sphingobacteriia</taxon>
        <taxon>Sphingobacteriales</taxon>
        <taxon>Sphingobacteriaceae</taxon>
        <taxon>Mucilaginibacter</taxon>
    </lineage>
</organism>
<keyword evidence="2" id="KW-1185">Reference proteome</keyword>
<proteinExistence type="predicted"/>
<dbReference type="EMBL" id="CM001403">
    <property type="protein sequence ID" value="EHQ25576.1"/>
    <property type="molecule type" value="Genomic_DNA"/>
</dbReference>
<dbReference type="InterPro" id="IPR053842">
    <property type="entry name" value="NikA-like"/>
</dbReference>
<evidence type="ECO:0000313" key="1">
    <source>
        <dbReference type="EMBL" id="EHQ25576.1"/>
    </source>
</evidence>
<accession>H1YI28</accession>
<dbReference type="Pfam" id="PF21983">
    <property type="entry name" value="NikA-like"/>
    <property type="match status" value="1"/>
</dbReference>
<dbReference type="HOGENOM" id="CLU_135059_0_0_10"/>
<name>H1YI28_9SPHI</name>